<evidence type="ECO:0000313" key="2">
    <source>
        <dbReference type="EMBL" id="KAG9322455.1"/>
    </source>
</evidence>
<dbReference type="SUPFAM" id="SSF52087">
    <property type="entry name" value="CRAL/TRIO domain"/>
    <property type="match status" value="1"/>
</dbReference>
<dbReference type="PANTHER" id="PTHR46590:SF1">
    <property type="entry name" value="PHOSPHATIDYLINOSITOL TRANSFER PROTEIN CSR1"/>
    <property type="match status" value="1"/>
</dbReference>
<dbReference type="Pfam" id="PF00650">
    <property type="entry name" value="CRAL_TRIO"/>
    <property type="match status" value="1"/>
</dbReference>
<accession>A0A9P8A428</accession>
<dbReference type="Gene3D" id="3.40.525.10">
    <property type="entry name" value="CRAL-TRIO lipid binding domain"/>
    <property type="match status" value="1"/>
</dbReference>
<dbReference type="InterPro" id="IPR036273">
    <property type="entry name" value="CRAL/TRIO_N_dom_sf"/>
</dbReference>
<dbReference type="InterPro" id="IPR052432">
    <property type="entry name" value="PITP/CRAL-TRIO"/>
</dbReference>
<dbReference type="EMBL" id="JAIFTL010000145">
    <property type="protein sequence ID" value="KAG9322455.1"/>
    <property type="molecule type" value="Genomic_DNA"/>
</dbReference>
<dbReference type="AlphaFoldDB" id="A0A9P8A428"/>
<reference evidence="2" key="1">
    <citation type="submission" date="2021-07" db="EMBL/GenBank/DDBJ databases">
        <title>Draft genome of Mortierella alpina, strain LL118, isolated from an aspen leaf litter sample.</title>
        <authorList>
            <person name="Yang S."/>
            <person name="Vinatzer B.A."/>
        </authorList>
    </citation>
    <scope>NUCLEOTIDE SEQUENCE</scope>
    <source>
        <strain evidence="2">LL118</strain>
    </source>
</reference>
<organism evidence="2 3">
    <name type="scientific">Mortierella alpina</name>
    <name type="common">Oleaginous fungus</name>
    <name type="synonym">Mortierella renispora</name>
    <dbReference type="NCBI Taxonomy" id="64518"/>
    <lineage>
        <taxon>Eukaryota</taxon>
        <taxon>Fungi</taxon>
        <taxon>Fungi incertae sedis</taxon>
        <taxon>Mucoromycota</taxon>
        <taxon>Mortierellomycotina</taxon>
        <taxon>Mortierellomycetes</taxon>
        <taxon>Mortierellales</taxon>
        <taxon>Mortierellaceae</taxon>
        <taxon>Mortierella</taxon>
    </lineage>
</organism>
<name>A0A9P8A428_MORAP</name>
<dbReference type="PROSITE" id="PS50191">
    <property type="entry name" value="CRAL_TRIO"/>
    <property type="match status" value="1"/>
</dbReference>
<proteinExistence type="predicted"/>
<feature type="domain" description="CRAL-TRIO" evidence="1">
    <location>
        <begin position="206"/>
        <end position="365"/>
    </location>
</feature>
<sequence length="469" mass="51750">MKSSSCKETRRLLAAIKGKTSLSFFLAHSSSSSHTHTQIATMSLSGNSPPGTGHVGTLTPDQSRALKQLYSALFEIQEKGTVTIVSEPVAAPAPAAVAATPAPAASGWGGGWFGSAAPAAPAEPVVQAPVTVTLEEIGLSAQEVHTSLWNNVLGDNPDALVLRFLRARKWHVANGLLMLLRAFKWRLEQNVEDVKSLGDAELDAAYPKFQQQLEMGKFYVHGTDKHGQPVVYLNVHLHRSGDQDNKTLERLTIYLMETGRLLIQSPVETVALVFDLTNFGLGNMDYSLVQFLVKCFEAYYPESLGAILVHNAPLVFWGVWKVIEPWLDPVVASKIKFTYKNQELLDLIPAEHLPDSFNGAGLDKYTYQYLAPVPSENDAMKDEATKAALTAEWNALSAKYDSKTREWIGLADGKDAEVAKEREEIARELHAQYYKMEPYVRARNQFHRKNAAGQSVLQPDGTAIWTYHC</sequence>
<evidence type="ECO:0000259" key="1">
    <source>
        <dbReference type="PROSITE" id="PS50191"/>
    </source>
</evidence>
<dbReference type="SUPFAM" id="SSF46938">
    <property type="entry name" value="CRAL/TRIO N-terminal domain"/>
    <property type="match status" value="1"/>
</dbReference>
<dbReference type="SMART" id="SM00516">
    <property type="entry name" value="SEC14"/>
    <property type="match status" value="1"/>
</dbReference>
<protein>
    <recommendedName>
        <fullName evidence="1">CRAL-TRIO domain-containing protein</fullName>
    </recommendedName>
</protein>
<dbReference type="SMART" id="SM01100">
    <property type="entry name" value="CRAL_TRIO_N"/>
    <property type="match status" value="1"/>
</dbReference>
<dbReference type="InterPro" id="IPR001251">
    <property type="entry name" value="CRAL-TRIO_dom"/>
</dbReference>
<comment type="caution">
    <text evidence="2">The sequence shown here is derived from an EMBL/GenBank/DDBJ whole genome shotgun (WGS) entry which is preliminary data.</text>
</comment>
<dbReference type="Proteomes" id="UP000717515">
    <property type="component" value="Unassembled WGS sequence"/>
</dbReference>
<evidence type="ECO:0000313" key="3">
    <source>
        <dbReference type="Proteomes" id="UP000717515"/>
    </source>
</evidence>
<dbReference type="CDD" id="cd00170">
    <property type="entry name" value="SEC14"/>
    <property type="match status" value="1"/>
</dbReference>
<dbReference type="InterPro" id="IPR011074">
    <property type="entry name" value="CRAL/TRIO_N_dom"/>
</dbReference>
<gene>
    <name evidence="2" type="ORF">KVV02_003181</name>
</gene>
<dbReference type="PANTHER" id="PTHR46590">
    <property type="entry name" value="PHOSPHATIDYLINOSITOL TRANSFER PROTEIN CSR1-RELATED"/>
    <property type="match status" value="1"/>
</dbReference>
<dbReference type="InterPro" id="IPR036865">
    <property type="entry name" value="CRAL-TRIO_dom_sf"/>
</dbReference>
<dbReference type="Pfam" id="PF03765">
    <property type="entry name" value="CRAL_TRIO_N"/>
    <property type="match status" value="1"/>
</dbReference>